<dbReference type="KEGG" id="cfu:CFU_3340"/>
<proteinExistence type="predicted"/>
<keyword evidence="3" id="KW-1185">Reference proteome</keyword>
<reference evidence="2 3" key="1">
    <citation type="journal article" date="2004" name="Environ. Microbiol.">
        <title>Phylogeny-function analysis of (meta)genomic libraries: screening for expression of ribosomal RNA genes by large-insert library fluorescent in situ hybridization (LIL-FISH).</title>
        <authorList>
            <person name="Leveau J.H."/>
            <person name="Gerards S."/>
            <person name="de Boer W."/>
            <person name="van Veen J.A."/>
        </authorList>
    </citation>
    <scope>NUCLEOTIDE SEQUENCE [LARGE SCALE GENOMIC DNA]</scope>
    <source>
        <strain evidence="2 3">Ter331</strain>
    </source>
</reference>
<feature type="compositionally biased region" description="Polar residues" evidence="1">
    <location>
        <begin position="141"/>
        <end position="151"/>
    </location>
</feature>
<sequence>MANQSRWPAAVSRRAMSLGLLLSLVLHAGLLQLFRPHKIIDAGPATQAAMTLLLLPATLPRPIPVRTLSPAKPVVVQHGSRPEKSSPRANTITPPQLVSPRENSISDTAAISPPPDRQPRVDLDAALKTARQIATDPASRRNGSAVSQLQTHPLEAQPDSRLAQDIQRSARADCLDVGRPFGLLAPLVLAADAVLSKKDGGCKW</sequence>
<evidence type="ECO:0000313" key="3">
    <source>
        <dbReference type="Proteomes" id="UP000008392"/>
    </source>
</evidence>
<feature type="compositionally biased region" description="Polar residues" evidence="1">
    <location>
        <begin position="87"/>
        <end position="109"/>
    </location>
</feature>
<dbReference type="HOGENOM" id="CLU_1341360_0_0_4"/>
<protein>
    <submittedName>
        <fullName evidence="2">Uncharacterized protein</fullName>
    </submittedName>
</protein>
<reference evidence="3" key="6">
    <citation type="submission" date="2011-05" db="EMBL/GenBank/DDBJ databases">
        <title>Complete sequence of Collimonas fungivorans Ter331.</title>
        <authorList>
            <person name="Leveau J.H."/>
        </authorList>
    </citation>
    <scope>NUCLEOTIDE SEQUENCE [LARGE SCALE GENOMIC DNA]</scope>
    <source>
        <strain evidence="3">Ter331</strain>
    </source>
</reference>
<name>G0AAF0_COLFT</name>
<evidence type="ECO:0000256" key="1">
    <source>
        <dbReference type="SAM" id="MobiDB-lite"/>
    </source>
</evidence>
<gene>
    <name evidence="2" type="ordered locus">CFU_3340</name>
</gene>
<feature type="region of interest" description="Disordered" evidence="1">
    <location>
        <begin position="73"/>
        <end position="120"/>
    </location>
</feature>
<evidence type="ECO:0000313" key="2">
    <source>
        <dbReference type="EMBL" id="AEK63164.1"/>
    </source>
</evidence>
<dbReference type="STRING" id="1005048.CFU_3340"/>
<feature type="region of interest" description="Disordered" evidence="1">
    <location>
        <begin position="132"/>
        <end position="160"/>
    </location>
</feature>
<dbReference type="Proteomes" id="UP000008392">
    <property type="component" value="Chromosome"/>
</dbReference>
<reference evidence="2 3" key="4">
    <citation type="journal article" date="2010" name="Environ. Microbiol.">
        <title>The bacterial genus Collimonas: mycophagy, weathering and other adaptive solutions to life in oligotrophic soil environments.</title>
        <authorList>
            <person name="Leveau J.H."/>
            <person name="Uroz S."/>
            <person name="de Boer W."/>
        </authorList>
    </citation>
    <scope>NUCLEOTIDE SEQUENCE [LARGE SCALE GENOMIC DNA]</scope>
    <source>
        <strain evidence="2 3">Ter331</strain>
    </source>
</reference>
<accession>G0AAF0</accession>
<reference evidence="2 3" key="5">
    <citation type="journal article" date="2011" name="ISME J.">
        <title>Dual transcriptional profiling of a bacterial/fungal confrontation: Collimonas fungivorans versus Aspergillus niger.</title>
        <authorList>
            <person name="Mela F."/>
            <person name="Fritsche K."/>
            <person name="de Boer W."/>
            <person name="van Veen J.A."/>
            <person name="de Graaff L.H."/>
            <person name="van den Berg M."/>
            <person name="Leveau J.H."/>
        </authorList>
    </citation>
    <scope>NUCLEOTIDE SEQUENCE [LARGE SCALE GENOMIC DNA]</scope>
    <source>
        <strain evidence="2 3">Ter331</strain>
    </source>
</reference>
<organism evidence="2 3">
    <name type="scientific">Collimonas fungivorans (strain Ter331)</name>
    <dbReference type="NCBI Taxonomy" id="1005048"/>
    <lineage>
        <taxon>Bacteria</taxon>
        <taxon>Pseudomonadati</taxon>
        <taxon>Pseudomonadota</taxon>
        <taxon>Betaproteobacteria</taxon>
        <taxon>Burkholderiales</taxon>
        <taxon>Oxalobacteraceae</taxon>
        <taxon>Collimonas</taxon>
    </lineage>
</organism>
<dbReference type="RefSeq" id="WP_014007316.1">
    <property type="nucleotide sequence ID" value="NC_015856.1"/>
</dbReference>
<dbReference type="EMBL" id="CP002745">
    <property type="protein sequence ID" value="AEK63164.1"/>
    <property type="molecule type" value="Genomic_DNA"/>
</dbReference>
<dbReference type="eggNOG" id="ENOG5033M9K">
    <property type="taxonomic scope" value="Bacteria"/>
</dbReference>
<reference evidence="2 3" key="3">
    <citation type="journal article" date="2008" name="FEMS Microbiol. Ecol.">
        <title>Identification and characterization of genes underlying chitinolysis in Collimonas fungivorans Ter331.</title>
        <authorList>
            <person name="Fritsche K."/>
            <person name="de Boer W."/>
            <person name="Gerards S."/>
            <person name="van den Berg M."/>
            <person name="van Veen J.A."/>
            <person name="Leveau J.H."/>
        </authorList>
    </citation>
    <scope>NUCLEOTIDE SEQUENCE [LARGE SCALE GENOMIC DNA]</scope>
    <source>
        <strain evidence="2 3">Ter331</strain>
    </source>
</reference>
<reference evidence="2 3" key="2">
    <citation type="journal article" date="2006" name="J. Microbiol. Methods">
        <title>Genomic flank-sequencing of plasposon insertion sites for rapid identification of functional genes.</title>
        <authorList>
            <person name="Leveau J.H."/>
            <person name="Gerards S."/>
            <person name="Fritsche K."/>
            <person name="Zondag G."/>
            <person name="van Veen J.A."/>
        </authorList>
    </citation>
    <scope>NUCLEOTIDE SEQUENCE [LARGE SCALE GENOMIC DNA]</scope>
    <source>
        <strain evidence="2 3">Ter331</strain>
    </source>
</reference>
<dbReference type="AlphaFoldDB" id="G0AAF0"/>